<gene>
    <name evidence="6" type="ORF">ACFFIC_15750</name>
</gene>
<dbReference type="InterPro" id="IPR050950">
    <property type="entry name" value="HTH-type_LysR_regulators"/>
</dbReference>
<name>A0ABV6IUK3_9PROT</name>
<dbReference type="InterPro" id="IPR036390">
    <property type="entry name" value="WH_DNA-bd_sf"/>
</dbReference>
<evidence type="ECO:0000256" key="1">
    <source>
        <dbReference type="ARBA" id="ARBA00009437"/>
    </source>
</evidence>
<accession>A0ABV6IUK3</accession>
<comment type="caution">
    <text evidence="6">The sequence shown here is derived from an EMBL/GenBank/DDBJ whole genome shotgun (WGS) entry which is preliminary data.</text>
</comment>
<dbReference type="RefSeq" id="WP_377051999.1">
    <property type="nucleotide sequence ID" value="NZ_JBHLVZ010000043.1"/>
</dbReference>
<protein>
    <submittedName>
        <fullName evidence="6">LysR family transcriptional regulator</fullName>
    </submittedName>
</protein>
<dbReference type="InterPro" id="IPR036388">
    <property type="entry name" value="WH-like_DNA-bd_sf"/>
</dbReference>
<dbReference type="Pfam" id="PF00126">
    <property type="entry name" value="HTH_1"/>
    <property type="match status" value="1"/>
</dbReference>
<evidence type="ECO:0000256" key="4">
    <source>
        <dbReference type="ARBA" id="ARBA00023163"/>
    </source>
</evidence>
<dbReference type="SUPFAM" id="SSF53850">
    <property type="entry name" value="Periplasmic binding protein-like II"/>
    <property type="match status" value="1"/>
</dbReference>
<dbReference type="Gene3D" id="3.40.190.290">
    <property type="match status" value="1"/>
</dbReference>
<keyword evidence="4" id="KW-0804">Transcription</keyword>
<keyword evidence="7" id="KW-1185">Reference proteome</keyword>
<sequence>MVTPDWVTLRILLAAAELGSITRAAARCGIATSAAAKRLQALEAECGLPLIERGPRGVRLTEAGELLARHGHAAFGSLARLTDDLRALAAGGLGRVRLHATASCIAGHPLPEALAEFARARPGIRVELGEETSLRILQDLMQGRADLGIVTSEGPLPAGLEGHPWRHDRLLVVLPAGHPLAGAAPLRFDAVLDHPMIGAVESGALALLLEEQAQRRGRPLPYRFRVAGTDTSRRLVAAGHGLAIMPEGVARPYETALGLFCVPLAESWARRRLRLVARPAGLLPAPARLLAAHLLHDTEKERSPHTDAARAE</sequence>
<evidence type="ECO:0000259" key="5">
    <source>
        <dbReference type="PROSITE" id="PS50931"/>
    </source>
</evidence>
<dbReference type="Proteomes" id="UP001589789">
    <property type="component" value="Unassembled WGS sequence"/>
</dbReference>
<reference evidence="6 7" key="1">
    <citation type="submission" date="2024-09" db="EMBL/GenBank/DDBJ databases">
        <authorList>
            <person name="Sun Q."/>
            <person name="Mori K."/>
        </authorList>
    </citation>
    <scope>NUCLEOTIDE SEQUENCE [LARGE SCALE GENOMIC DNA]</scope>
    <source>
        <strain evidence="6 7">CCM 7468</strain>
    </source>
</reference>
<keyword evidence="3" id="KW-0238">DNA-binding</keyword>
<dbReference type="InterPro" id="IPR005119">
    <property type="entry name" value="LysR_subst-bd"/>
</dbReference>
<keyword evidence="2" id="KW-0805">Transcription regulation</keyword>
<proteinExistence type="inferred from homology"/>
<evidence type="ECO:0000313" key="6">
    <source>
        <dbReference type="EMBL" id="MFC0386992.1"/>
    </source>
</evidence>
<dbReference type="EMBL" id="JBHLVZ010000043">
    <property type="protein sequence ID" value="MFC0386992.1"/>
    <property type="molecule type" value="Genomic_DNA"/>
</dbReference>
<dbReference type="Gene3D" id="1.10.10.10">
    <property type="entry name" value="Winged helix-like DNA-binding domain superfamily/Winged helix DNA-binding domain"/>
    <property type="match status" value="1"/>
</dbReference>
<evidence type="ECO:0000256" key="2">
    <source>
        <dbReference type="ARBA" id="ARBA00023015"/>
    </source>
</evidence>
<dbReference type="PROSITE" id="PS50931">
    <property type="entry name" value="HTH_LYSR"/>
    <property type="match status" value="1"/>
</dbReference>
<dbReference type="Pfam" id="PF03466">
    <property type="entry name" value="LysR_substrate"/>
    <property type="match status" value="1"/>
</dbReference>
<evidence type="ECO:0000256" key="3">
    <source>
        <dbReference type="ARBA" id="ARBA00023125"/>
    </source>
</evidence>
<dbReference type="InterPro" id="IPR000847">
    <property type="entry name" value="LysR_HTH_N"/>
</dbReference>
<feature type="domain" description="HTH lysR-type" evidence="5">
    <location>
        <begin position="9"/>
        <end position="61"/>
    </location>
</feature>
<evidence type="ECO:0000313" key="7">
    <source>
        <dbReference type="Proteomes" id="UP001589789"/>
    </source>
</evidence>
<dbReference type="PANTHER" id="PTHR30419">
    <property type="entry name" value="HTH-TYPE TRANSCRIPTIONAL REGULATOR YBHD"/>
    <property type="match status" value="1"/>
</dbReference>
<comment type="similarity">
    <text evidence="1">Belongs to the LysR transcriptional regulatory family.</text>
</comment>
<dbReference type="SUPFAM" id="SSF46785">
    <property type="entry name" value="Winged helix' DNA-binding domain"/>
    <property type="match status" value="1"/>
</dbReference>
<dbReference type="PANTHER" id="PTHR30419:SF2">
    <property type="entry name" value="LYSR FAMILY TRANSCRIPTIONAL REGULATOR"/>
    <property type="match status" value="1"/>
</dbReference>
<organism evidence="6 7">
    <name type="scientific">Muricoccus vinaceus</name>
    <dbReference type="NCBI Taxonomy" id="424704"/>
    <lineage>
        <taxon>Bacteria</taxon>
        <taxon>Pseudomonadati</taxon>
        <taxon>Pseudomonadota</taxon>
        <taxon>Alphaproteobacteria</taxon>
        <taxon>Acetobacterales</taxon>
        <taxon>Roseomonadaceae</taxon>
        <taxon>Muricoccus</taxon>
    </lineage>
</organism>